<sequence>MLVVPRGPQAPPGGLRSALPAASERGRGGSGRYGAPCPGAAVAAIAVLTVPLLDEAQRHHCREVTPGRSRLDGRTGSHSIPRRCP</sequence>
<feature type="region of interest" description="Disordered" evidence="1">
    <location>
        <begin position="64"/>
        <end position="85"/>
    </location>
</feature>
<evidence type="ECO:0000313" key="2">
    <source>
        <dbReference type="EMBL" id="EFE69546.2"/>
    </source>
</evidence>
<accession>D6A3N3</accession>
<feature type="compositionally biased region" description="Basic and acidic residues" evidence="1">
    <location>
        <begin position="64"/>
        <end position="75"/>
    </location>
</feature>
<dbReference type="EMBL" id="DS999641">
    <property type="protein sequence ID" value="EFE69546.2"/>
    <property type="molecule type" value="Genomic_DNA"/>
</dbReference>
<evidence type="ECO:0000256" key="1">
    <source>
        <dbReference type="SAM" id="MobiDB-lite"/>
    </source>
</evidence>
<gene>
    <name evidence="2" type="ORF">SSFG_04788</name>
</gene>
<name>D6A3N3_STRV1</name>
<reference evidence="3" key="1">
    <citation type="submission" date="2008-12" db="EMBL/GenBank/DDBJ databases">
        <title>Annotation of Streptomyces ghanaensis ATCC 14672.</title>
        <authorList>
            <consortium name="The Broad Institute Genome Sequencing Platform"/>
            <consortium name="Broad Institute Microbial Sequencing Center"/>
            <person name="Fischbach M."/>
            <person name="Ward D."/>
            <person name="Young S."/>
            <person name="Kodira C.D."/>
            <person name="Zeng Q."/>
            <person name="Koehrsen M."/>
            <person name="Godfrey P."/>
            <person name="Alvarado L."/>
            <person name="Berlin A.M."/>
            <person name="Borenstein D."/>
            <person name="Chen Z."/>
            <person name="Engels R."/>
            <person name="Freedman E."/>
            <person name="Gellesch M."/>
            <person name="Goldberg J."/>
            <person name="Griggs A."/>
            <person name="Gujja S."/>
            <person name="Heiman D.I."/>
            <person name="Hepburn T.A."/>
            <person name="Howarth C."/>
            <person name="Jen D."/>
            <person name="Larson L."/>
            <person name="Lewis B."/>
            <person name="Mehta T."/>
            <person name="Park D."/>
            <person name="Pearson M."/>
            <person name="Roberts A."/>
            <person name="Saif S."/>
            <person name="Shea T.D."/>
            <person name="Shenoy N."/>
            <person name="Sisk P."/>
            <person name="Stolte C."/>
            <person name="Sykes S.N."/>
            <person name="Walk T."/>
            <person name="White J."/>
            <person name="Yandava C."/>
            <person name="Straight P."/>
            <person name="Clardy J."/>
            <person name="Hung D."/>
            <person name="Kolter R."/>
            <person name="Mekalanos J."/>
            <person name="Walker S."/>
            <person name="Walsh C.T."/>
            <person name="Wieland B.L.C."/>
            <person name="Ilzarbe M."/>
            <person name="Galagan J."/>
            <person name="Nusbaum C."/>
            <person name="Birren B."/>
        </authorList>
    </citation>
    <scope>NUCLEOTIDE SEQUENCE [LARGE SCALE GENOMIC DNA]</scope>
    <source>
        <strain evidence="3">ATCC 14672 / DSM 40746 / JCM 4963 / KCTC 9882 / NRRL B-12104 / FH 1290</strain>
    </source>
</reference>
<protein>
    <submittedName>
        <fullName evidence="2">Predicted protein</fullName>
    </submittedName>
</protein>
<dbReference type="Proteomes" id="UP000003824">
    <property type="component" value="Unassembled WGS sequence"/>
</dbReference>
<proteinExistence type="predicted"/>
<dbReference type="AlphaFoldDB" id="D6A3N3"/>
<organism evidence="2 3">
    <name type="scientific">Streptomyces viridosporus (strain ATCC 14672 / DSM 40746 / JCM 4963 / KCTC 9882 / NRRL B-12104 / FH 1290)</name>
    <name type="common">Streptomyces ghanaensis</name>
    <dbReference type="NCBI Taxonomy" id="566461"/>
    <lineage>
        <taxon>Bacteria</taxon>
        <taxon>Bacillati</taxon>
        <taxon>Actinomycetota</taxon>
        <taxon>Actinomycetes</taxon>
        <taxon>Kitasatosporales</taxon>
        <taxon>Streptomycetaceae</taxon>
        <taxon>Streptomyces</taxon>
    </lineage>
</organism>
<feature type="region of interest" description="Disordered" evidence="1">
    <location>
        <begin position="1"/>
        <end position="32"/>
    </location>
</feature>
<evidence type="ECO:0000313" key="3">
    <source>
        <dbReference type="Proteomes" id="UP000003824"/>
    </source>
</evidence>